<comment type="similarity">
    <text evidence="4 17">Belongs to the annexin family.</text>
</comment>
<evidence type="ECO:0000256" key="4">
    <source>
        <dbReference type="ARBA" id="ARBA00007831"/>
    </source>
</evidence>
<dbReference type="InterPro" id="IPR036915">
    <property type="entry name" value="Cyclin-like_sf"/>
</dbReference>
<evidence type="ECO:0000256" key="5">
    <source>
        <dbReference type="ARBA" id="ARBA00022490"/>
    </source>
</evidence>
<comment type="caution">
    <text evidence="21">The sequence shown here is derived from an EMBL/GenBank/DDBJ whole genome shotgun (WGS) entry which is preliminary data.</text>
</comment>
<evidence type="ECO:0000313" key="22">
    <source>
        <dbReference type="Proteomes" id="UP000438429"/>
    </source>
</evidence>
<dbReference type="PROSITE" id="PS00292">
    <property type="entry name" value="CYCLINS"/>
    <property type="match status" value="1"/>
</dbReference>
<dbReference type="EMBL" id="VEVO01000007">
    <property type="protein sequence ID" value="KAF0040017.1"/>
    <property type="molecule type" value="Genomic_DNA"/>
</dbReference>
<evidence type="ECO:0000256" key="2">
    <source>
        <dbReference type="ARBA" id="ARBA00004496"/>
    </source>
</evidence>
<dbReference type="CDD" id="cd20561">
    <property type="entry name" value="CYCLIN_CCNA2_rpt1"/>
    <property type="match status" value="1"/>
</dbReference>
<dbReference type="Pfam" id="PF02984">
    <property type="entry name" value="Cyclin_C"/>
    <property type="match status" value="1"/>
</dbReference>
<dbReference type="InterPro" id="IPR001464">
    <property type="entry name" value="Annexin"/>
</dbReference>
<dbReference type="PANTHER" id="PTHR10502:SF135">
    <property type="entry name" value="ANNEXIN"/>
    <property type="match status" value="1"/>
</dbReference>
<accession>A0A6A4T1S3</accession>
<dbReference type="PRINTS" id="PR00196">
    <property type="entry name" value="ANNEXIN"/>
</dbReference>
<evidence type="ECO:0000256" key="15">
    <source>
        <dbReference type="ARBA" id="ARBA00025821"/>
    </source>
</evidence>
<keyword evidence="9 17" id="KW-0106">Calcium</keyword>
<evidence type="ECO:0000256" key="7">
    <source>
        <dbReference type="ARBA" id="ARBA00022737"/>
    </source>
</evidence>
<feature type="domain" description="Cyclin C-terminal" evidence="20">
    <location>
        <begin position="325"/>
        <end position="442"/>
    </location>
</feature>
<dbReference type="InterPro" id="IPR006671">
    <property type="entry name" value="Cyclin_N"/>
</dbReference>
<dbReference type="GO" id="GO:0005886">
    <property type="term" value="C:plasma membrane"/>
    <property type="evidence" value="ECO:0007669"/>
    <property type="project" value="TreeGrafter"/>
</dbReference>
<dbReference type="GO" id="GO:0005544">
    <property type="term" value="F:calcium-dependent phospholipid binding"/>
    <property type="evidence" value="ECO:0007669"/>
    <property type="project" value="UniProtKB-KW"/>
</dbReference>
<dbReference type="InterPro" id="IPR032447">
    <property type="entry name" value="Cyclin-A_N"/>
</dbReference>
<dbReference type="InterPro" id="IPR018502">
    <property type="entry name" value="Annexin_repeat"/>
</dbReference>
<evidence type="ECO:0000256" key="11">
    <source>
        <dbReference type="ARBA" id="ARBA00023216"/>
    </source>
</evidence>
<dbReference type="InterPro" id="IPR037104">
    <property type="entry name" value="Annexin_sf"/>
</dbReference>
<keyword evidence="10 16" id="KW-0195">Cyclin</keyword>
<dbReference type="InterPro" id="IPR004367">
    <property type="entry name" value="Cyclin_C-dom"/>
</dbReference>
<feature type="compositionally biased region" description="Polar residues" evidence="18">
    <location>
        <begin position="43"/>
        <end position="59"/>
    </location>
</feature>
<dbReference type="PROSITE" id="PS51897">
    <property type="entry name" value="ANNEXIN_2"/>
    <property type="match status" value="4"/>
</dbReference>
<protein>
    <recommendedName>
        <fullName evidence="17">Annexin</fullName>
    </recommendedName>
</protein>
<dbReference type="FunFam" id="1.10.220.10:FF:000001">
    <property type="entry name" value="Annexin"/>
    <property type="match status" value="1"/>
</dbReference>
<organism evidence="21 22">
    <name type="scientific">Scophthalmus maximus</name>
    <name type="common">Turbot</name>
    <name type="synonym">Psetta maxima</name>
    <dbReference type="NCBI Taxonomy" id="52904"/>
    <lineage>
        <taxon>Eukaryota</taxon>
        <taxon>Metazoa</taxon>
        <taxon>Chordata</taxon>
        <taxon>Craniata</taxon>
        <taxon>Vertebrata</taxon>
        <taxon>Euteleostomi</taxon>
        <taxon>Actinopterygii</taxon>
        <taxon>Neopterygii</taxon>
        <taxon>Teleostei</taxon>
        <taxon>Neoteleostei</taxon>
        <taxon>Acanthomorphata</taxon>
        <taxon>Carangaria</taxon>
        <taxon>Pleuronectiformes</taxon>
        <taxon>Pleuronectoidei</taxon>
        <taxon>Scophthalmidae</taxon>
        <taxon>Scophthalmus</taxon>
    </lineage>
</organism>
<evidence type="ECO:0000256" key="12">
    <source>
        <dbReference type="ARBA" id="ARBA00023242"/>
    </source>
</evidence>
<sequence length="917" mass="101496">MSGANGGQASAASDHHNQENMLSRLRGSLKSRAAAAATTNNAPGENQENLAPKQASTRTVLGALQTNQRSQSQNQNQRGGTKQDGSQSLSCKNEDFGKSCFEKPAAKQPAFQIHVDEPDGARIKKPQPVVDAVKAKPVPEESPLAINNAVARLRQPLATIDVPSAMDVSFDSPMDMSVVEGEEKPVDVNEVPEYAAEIHTYLREMEVKTRPKAGYMKKQPDITNSMRAILVDWLVEVGEEYKLQNETLYLAVNYIDRFLSSMSVLRGKLQLVGTAAMLLASKFEEIYPPEVAEFVYITDDTYTKKQVLRMEHLVLKVLSFDLAAPTINQFLTQYFLHQSVSKQVESLAMYLGELSLVDSDPFLKYLPSQTAAAAYALANSTVTGGSWPKSLTEMTGYSMEDLMPCVDDLHRTYLGAAQHAQQSVQEKYKGSKYHTVSSIDAPTKLLLNHQSAVARLRLIERLQHVSSISRKDGECFSSDRSIIRLENALRGFRFAQKGYGCDHACFSHGTGTNPPQYVCVVKCFPTHSKVTAFLSHIELREQSETIHHQKRAVATKIGTLRSRLTAFRGSVRPFVNFDASRDAEFLHRAMKGVGTDEDAILMLLAARSNDQRQQIKAAYKKAYGKDLVGALKSELGGLLESVIVALMTPPDSYDASQLHKAIKGAGTNDEVLIEILASRTGEEIKRIIKVYKTEFGGKLEKDICGDTSGHYQKLLVILLQGNREEEVDEGKIENDAEDLYAAGEGKFGTDEEKFIAILGNRSAEHLRKVFAAYKKLCGSDIEDSIRGETAGNLENLLLAVVKCARGVPEYFAEVLFKSMRRAGTDDDALMRIMVSRSEVDMLDIRASFKKMHGASLHTTIQVPRAQRSTVWVIMTCTRYSLGKNIGGHKRRLPEGSALPLRWERLMRSDGELSGTER</sequence>
<dbReference type="PANTHER" id="PTHR10502">
    <property type="entry name" value="ANNEXIN"/>
    <property type="match status" value="1"/>
</dbReference>
<dbReference type="GO" id="GO:0012506">
    <property type="term" value="C:vesicle membrane"/>
    <property type="evidence" value="ECO:0007669"/>
    <property type="project" value="TreeGrafter"/>
</dbReference>
<keyword evidence="6" id="KW-0132">Cell division</keyword>
<evidence type="ECO:0000259" key="19">
    <source>
        <dbReference type="SMART" id="SM00385"/>
    </source>
</evidence>
<dbReference type="GO" id="GO:0005737">
    <property type="term" value="C:cytoplasm"/>
    <property type="evidence" value="ECO:0007669"/>
    <property type="project" value="UniProtKB-SubCell"/>
</dbReference>
<evidence type="ECO:0000256" key="6">
    <source>
        <dbReference type="ARBA" id="ARBA00022618"/>
    </source>
</evidence>
<evidence type="ECO:0000256" key="18">
    <source>
        <dbReference type="SAM" id="MobiDB-lite"/>
    </source>
</evidence>
<dbReference type="Gene3D" id="1.10.472.10">
    <property type="entry name" value="Cyclin-like"/>
    <property type="match status" value="2"/>
</dbReference>
<keyword evidence="13 17" id="KW-0111">Calcium/phospholipid-binding</keyword>
<dbReference type="GO" id="GO:0001786">
    <property type="term" value="F:phosphatidylserine binding"/>
    <property type="evidence" value="ECO:0007669"/>
    <property type="project" value="TreeGrafter"/>
</dbReference>
<dbReference type="FunFam" id="1.10.220.10:FF:000002">
    <property type="entry name" value="Annexin"/>
    <property type="match status" value="1"/>
</dbReference>
<dbReference type="InterPro" id="IPR013763">
    <property type="entry name" value="Cyclin-like_dom"/>
</dbReference>
<dbReference type="Gene3D" id="1.10.220.10">
    <property type="entry name" value="Annexin"/>
    <property type="match status" value="4"/>
</dbReference>
<proteinExistence type="inferred from homology"/>
<evidence type="ECO:0000313" key="21">
    <source>
        <dbReference type="EMBL" id="KAF0040017.1"/>
    </source>
</evidence>
<keyword evidence="12" id="KW-0539">Nucleus</keyword>
<evidence type="ECO:0000256" key="10">
    <source>
        <dbReference type="ARBA" id="ARBA00023127"/>
    </source>
</evidence>
<keyword evidence="8" id="KW-0498">Mitosis</keyword>
<dbReference type="SMART" id="SM00335">
    <property type="entry name" value="ANX"/>
    <property type="match status" value="4"/>
</dbReference>
<comment type="subcellular location">
    <subcellularLocation>
        <location evidence="2">Cytoplasm</location>
    </subcellularLocation>
    <subcellularLocation>
        <location evidence="1">Nucleus</location>
    </subcellularLocation>
</comment>
<feature type="compositionally biased region" description="Low complexity" evidence="18">
    <location>
        <begin position="33"/>
        <end position="42"/>
    </location>
</feature>
<dbReference type="SMART" id="SM00385">
    <property type="entry name" value="CYCLIN"/>
    <property type="match status" value="2"/>
</dbReference>
<reference evidence="21 22" key="1">
    <citation type="submission" date="2019-06" db="EMBL/GenBank/DDBJ databases">
        <title>Draft genomes of female and male turbot (Scophthalmus maximus).</title>
        <authorList>
            <person name="Xu H."/>
            <person name="Xu X.-W."/>
            <person name="Shao C."/>
            <person name="Chen S."/>
        </authorList>
    </citation>
    <scope>NUCLEOTIDE SEQUENCE [LARGE SCALE GENOMIC DNA]</scope>
    <source>
        <strain evidence="21">Ysfricsl-2016a</strain>
        <tissue evidence="21">Blood</tissue>
    </source>
</reference>
<gene>
    <name evidence="21" type="ORF">F2P81_008252</name>
</gene>
<dbReference type="SUPFAM" id="SSF47874">
    <property type="entry name" value="Annexin"/>
    <property type="match status" value="1"/>
</dbReference>
<dbReference type="FunFam" id="1.10.220.10:FF:000004">
    <property type="entry name" value="Annexin"/>
    <property type="match status" value="1"/>
</dbReference>
<dbReference type="Pfam" id="PF00134">
    <property type="entry name" value="Cyclin_N"/>
    <property type="match status" value="1"/>
</dbReference>
<dbReference type="Pfam" id="PF16500">
    <property type="entry name" value="Cyclin_N2"/>
    <property type="match status" value="1"/>
</dbReference>
<keyword evidence="14" id="KW-0131">Cell cycle</keyword>
<feature type="domain" description="Cyclin-like" evidence="19">
    <location>
        <begin position="329"/>
        <end position="411"/>
    </location>
</feature>
<dbReference type="FunFam" id="1.10.220.10:FF:000003">
    <property type="entry name" value="Annexin"/>
    <property type="match status" value="1"/>
</dbReference>
<comment type="similarity">
    <text evidence="3">Belongs to the cyclin family. Cyclin AB subfamily.</text>
</comment>
<dbReference type="FunFam" id="1.10.472.10:FF:000037">
    <property type="entry name" value="Cyclin-A2"/>
    <property type="match status" value="1"/>
</dbReference>
<evidence type="ECO:0000256" key="16">
    <source>
        <dbReference type="RuleBase" id="RU000383"/>
    </source>
</evidence>
<dbReference type="AlphaFoldDB" id="A0A6A4T1S3"/>
<feature type="compositionally biased region" description="Low complexity" evidence="18">
    <location>
        <begin position="65"/>
        <end position="80"/>
    </location>
</feature>
<dbReference type="SUPFAM" id="SSF47954">
    <property type="entry name" value="Cyclin-like"/>
    <property type="match status" value="2"/>
</dbReference>
<dbReference type="InterPro" id="IPR048258">
    <property type="entry name" value="Cyclins_cyclin-box"/>
</dbReference>
<keyword evidence="7 17" id="KW-0677">Repeat</keyword>
<dbReference type="CDD" id="cd20564">
    <property type="entry name" value="CYCLIN_CCNA2_rpt2"/>
    <property type="match status" value="1"/>
</dbReference>
<evidence type="ECO:0000256" key="3">
    <source>
        <dbReference type="ARBA" id="ARBA00006955"/>
    </source>
</evidence>
<evidence type="ECO:0000256" key="8">
    <source>
        <dbReference type="ARBA" id="ARBA00022776"/>
    </source>
</evidence>
<evidence type="ECO:0000256" key="1">
    <source>
        <dbReference type="ARBA" id="ARBA00004123"/>
    </source>
</evidence>
<dbReference type="InterPro" id="IPR018252">
    <property type="entry name" value="Annexin_repeat_CS"/>
</dbReference>
<dbReference type="GO" id="GO:0000307">
    <property type="term" value="C:cyclin-dependent protein kinase holoenzyme complex"/>
    <property type="evidence" value="ECO:0007669"/>
    <property type="project" value="UniProtKB-ARBA"/>
</dbReference>
<keyword evidence="11 17" id="KW-0041">Annexin</keyword>
<evidence type="ECO:0000256" key="17">
    <source>
        <dbReference type="RuleBase" id="RU003540"/>
    </source>
</evidence>
<dbReference type="Proteomes" id="UP000438429">
    <property type="component" value="Unassembled WGS sequence"/>
</dbReference>
<evidence type="ECO:0000256" key="14">
    <source>
        <dbReference type="ARBA" id="ARBA00023306"/>
    </source>
</evidence>
<feature type="domain" description="Cyclin-like" evidence="19">
    <location>
        <begin position="232"/>
        <end position="316"/>
    </location>
</feature>
<dbReference type="GO" id="GO:0051301">
    <property type="term" value="P:cell division"/>
    <property type="evidence" value="ECO:0007669"/>
    <property type="project" value="UniProtKB-KW"/>
</dbReference>
<dbReference type="PROSITE" id="PS00223">
    <property type="entry name" value="ANNEXIN_1"/>
    <property type="match status" value="2"/>
</dbReference>
<dbReference type="Pfam" id="PF00191">
    <property type="entry name" value="Annexin"/>
    <property type="match status" value="4"/>
</dbReference>
<comment type="domain">
    <text evidence="17">A pair of annexin repeats may form one binding site for calcium and phospholipid.</text>
</comment>
<keyword evidence="5" id="KW-0963">Cytoplasm</keyword>
<dbReference type="SMART" id="SM01332">
    <property type="entry name" value="Cyclin_C"/>
    <property type="match status" value="1"/>
</dbReference>
<name>A0A6A4T1S3_SCOMX</name>
<evidence type="ECO:0000259" key="20">
    <source>
        <dbReference type="SMART" id="SM01332"/>
    </source>
</evidence>
<comment type="subunit">
    <text evidence="15">Interacts with the CDK1 protein kinase to form a serine/threonine kinase holoenzyme complex also known as maturation promoting factor (MPF). The cyclin subunit imparts substrate specificity to the complex.</text>
</comment>
<dbReference type="GO" id="GO:0005509">
    <property type="term" value="F:calcium ion binding"/>
    <property type="evidence" value="ECO:0007669"/>
    <property type="project" value="InterPro"/>
</dbReference>
<evidence type="ECO:0000256" key="13">
    <source>
        <dbReference type="ARBA" id="ARBA00023302"/>
    </source>
</evidence>
<dbReference type="GO" id="GO:0005654">
    <property type="term" value="C:nucleoplasm"/>
    <property type="evidence" value="ECO:0007669"/>
    <property type="project" value="UniProtKB-ARBA"/>
</dbReference>
<evidence type="ECO:0000256" key="9">
    <source>
        <dbReference type="ARBA" id="ARBA00022837"/>
    </source>
</evidence>
<feature type="region of interest" description="Disordered" evidence="18">
    <location>
        <begin position="1"/>
        <end position="91"/>
    </location>
</feature>